<dbReference type="InterPro" id="IPR022686">
    <property type="entry name" value="G2P_N"/>
</dbReference>
<gene>
    <name evidence="3" type="ORF">J529_3903</name>
</gene>
<evidence type="ECO:0000259" key="1">
    <source>
        <dbReference type="Pfam" id="PF05144"/>
    </source>
</evidence>
<dbReference type="EMBL" id="JEXJ01000132">
    <property type="protein sequence ID" value="EXC45087.1"/>
    <property type="molecule type" value="Genomic_DNA"/>
</dbReference>
<accession>A0A009RWK6</accession>
<dbReference type="InterPro" id="IPR006516">
    <property type="entry name" value="G2P"/>
</dbReference>
<reference evidence="3 4" key="1">
    <citation type="submission" date="2014-02" db="EMBL/GenBank/DDBJ databases">
        <title>Comparative genomics and transcriptomics to identify genetic mechanisms underlying the emergence of carbapenem resistant Acinetobacter baumannii (CRAb).</title>
        <authorList>
            <person name="Harris A.D."/>
            <person name="Johnson K.J."/>
            <person name="George J."/>
            <person name="Shefchek K."/>
            <person name="Daugherty S.C."/>
            <person name="Parankush S."/>
            <person name="Sadzewicz L."/>
            <person name="Tallon L."/>
            <person name="Sengamalay N."/>
            <person name="Hazen T.H."/>
            <person name="Rasko D.A."/>
        </authorList>
    </citation>
    <scope>NUCLEOTIDE SEQUENCE [LARGE SCALE GENOMIC DNA]</scope>
    <source>
        <strain evidence="3 4">99063</strain>
    </source>
</reference>
<dbReference type="GO" id="GO:0006260">
    <property type="term" value="P:DNA replication"/>
    <property type="evidence" value="ECO:0007669"/>
    <property type="project" value="InterPro"/>
</dbReference>
<proteinExistence type="predicted"/>
<evidence type="ECO:0000313" key="3">
    <source>
        <dbReference type="EMBL" id="EXC45087.1"/>
    </source>
</evidence>
<feature type="domain" description="Replication-associated protein G2P C-terminal" evidence="2">
    <location>
        <begin position="320"/>
        <end position="411"/>
    </location>
</feature>
<dbReference type="Pfam" id="PF05144">
    <property type="entry name" value="Phage_CRI"/>
    <property type="match status" value="1"/>
</dbReference>
<evidence type="ECO:0000259" key="2">
    <source>
        <dbReference type="Pfam" id="PF05155"/>
    </source>
</evidence>
<organism evidence="3 4">
    <name type="scientific">Acinetobacter baumannii 99063</name>
    <dbReference type="NCBI Taxonomy" id="1310630"/>
    <lineage>
        <taxon>Bacteria</taxon>
        <taxon>Pseudomonadati</taxon>
        <taxon>Pseudomonadota</taxon>
        <taxon>Gammaproteobacteria</taxon>
        <taxon>Moraxellales</taxon>
        <taxon>Moraxellaceae</taxon>
        <taxon>Acinetobacter</taxon>
        <taxon>Acinetobacter calcoaceticus/baumannii complex</taxon>
    </lineage>
</organism>
<sequence>MHACSHGGEMLDKIEMRIPVDASLVEVRDDGKYCIFGFDLLDLSIRFDAMEVYKDEDGEKHHQVLRHPYSRLPTSYTKMAFKFVHEGAVYPYVELKCSPAKILQGHNVFGTDWIKEGAFEMLGWLLETHPDLYSMLHIESAEVMVLDVTYSARLKDDDTVAKVLAFMRNFSGQYTRKSKHSVLHKNTVYFGSERAKWLQRKLYGKYVEFMEQLEEQRKLAKKNDKAAERVVAVMEDPRLQQWAQGLLRIETGMKKAWLQKLGIPTNLFQLIKYQELNPNFLQQLWLKANEDMFKALEGQTMKLTDHDSVYAALLSKFTTITPTGRKSITKARNLFNFYCGLELHGCEAMKKRYCETQYYKHFSDLENSGLFSRVFLQNLHSQSANNVIPFIKLVEIKFEEQVPDWFVEPVSTFRFKNIA</sequence>
<dbReference type="Pfam" id="PF05155">
    <property type="entry name" value="G2P_X_C"/>
    <property type="match status" value="1"/>
</dbReference>
<name>A0A009RWK6_ACIBA</name>
<dbReference type="InterPro" id="IPR022688">
    <property type="entry name" value="G2P_C"/>
</dbReference>
<dbReference type="NCBIfam" id="TIGR01629">
    <property type="entry name" value="rep_II_X"/>
    <property type="match status" value="1"/>
</dbReference>
<comment type="caution">
    <text evidence="3">The sequence shown here is derived from an EMBL/GenBank/DDBJ whole genome shotgun (WGS) entry which is preliminary data.</text>
</comment>
<dbReference type="AlphaFoldDB" id="A0A009RWK6"/>
<protein>
    <submittedName>
        <fullName evidence="3">Phage/plasmid replication family protein</fullName>
    </submittedName>
</protein>
<dbReference type="PATRIC" id="fig|1310630.3.peg.3754"/>
<evidence type="ECO:0000313" key="4">
    <source>
        <dbReference type="Proteomes" id="UP000020735"/>
    </source>
</evidence>
<feature type="domain" description="Replication-associated protein G2P N-terminal" evidence="1">
    <location>
        <begin position="10"/>
        <end position="263"/>
    </location>
</feature>
<dbReference type="Proteomes" id="UP000020735">
    <property type="component" value="Unassembled WGS sequence"/>
</dbReference>